<dbReference type="Proteomes" id="UP000267027">
    <property type="component" value="Unassembled WGS sequence"/>
</dbReference>
<dbReference type="WBParaSite" id="ACOC_0000350501-mRNA-1">
    <property type="protein sequence ID" value="ACOC_0000350501-mRNA-1"/>
    <property type="gene ID" value="ACOC_0000350501"/>
</dbReference>
<evidence type="ECO:0000313" key="1">
    <source>
        <dbReference type="EMBL" id="VDM55091.1"/>
    </source>
</evidence>
<evidence type="ECO:0000313" key="3">
    <source>
        <dbReference type="WBParaSite" id="ACOC_0000350501-mRNA-1"/>
    </source>
</evidence>
<reference evidence="3" key="1">
    <citation type="submission" date="2017-02" db="UniProtKB">
        <authorList>
            <consortium name="WormBaseParasite"/>
        </authorList>
    </citation>
    <scope>IDENTIFICATION</scope>
</reference>
<sequence length="159" mass="18960">METRRRNSIFENQVDNVILIFCNNTYFVLRLLYYVTFYTKPESIQGHLVGRGLVVAQNDHPKKLEEGYRYEDESSDKLNTTKMSVSELIDQFEETVKIRPIKYEGRKSLNLLIRCKEDMQSRDDPDHHYGNRQYHDGPINFNEDVQVCRKQHYNENHKA</sequence>
<dbReference type="EMBL" id="UYYA01001090">
    <property type="protein sequence ID" value="VDM55091.1"/>
    <property type="molecule type" value="Genomic_DNA"/>
</dbReference>
<reference evidence="1 2" key="2">
    <citation type="submission" date="2018-11" db="EMBL/GenBank/DDBJ databases">
        <authorList>
            <consortium name="Pathogen Informatics"/>
        </authorList>
    </citation>
    <scope>NUCLEOTIDE SEQUENCE [LARGE SCALE GENOMIC DNA]</scope>
    <source>
        <strain evidence="1 2">Costa Rica</strain>
    </source>
</reference>
<proteinExistence type="predicted"/>
<keyword evidence="2" id="KW-1185">Reference proteome</keyword>
<name>A0A0R3PGR7_ANGCS</name>
<accession>A0A0R3PGR7</accession>
<organism evidence="3">
    <name type="scientific">Angiostrongylus costaricensis</name>
    <name type="common">Nematode worm</name>
    <dbReference type="NCBI Taxonomy" id="334426"/>
    <lineage>
        <taxon>Eukaryota</taxon>
        <taxon>Metazoa</taxon>
        <taxon>Ecdysozoa</taxon>
        <taxon>Nematoda</taxon>
        <taxon>Chromadorea</taxon>
        <taxon>Rhabditida</taxon>
        <taxon>Rhabditina</taxon>
        <taxon>Rhabditomorpha</taxon>
        <taxon>Strongyloidea</taxon>
        <taxon>Metastrongylidae</taxon>
        <taxon>Angiostrongylus</taxon>
    </lineage>
</organism>
<dbReference type="AlphaFoldDB" id="A0A0R3PGR7"/>
<evidence type="ECO:0000313" key="2">
    <source>
        <dbReference type="Proteomes" id="UP000267027"/>
    </source>
</evidence>
<protein>
    <submittedName>
        <fullName evidence="1 3">Uncharacterized protein</fullName>
    </submittedName>
</protein>
<gene>
    <name evidence="1" type="ORF">ACOC_LOCUS3506</name>
</gene>